<dbReference type="PANTHER" id="PTHR23131:SF4">
    <property type="entry name" value="METALLO-BETA-LACTAMASE SUPERFAMILY POTEIN"/>
    <property type="match status" value="1"/>
</dbReference>
<dbReference type="RefSeq" id="WP_205183177.1">
    <property type="nucleotide sequence ID" value="NZ_JAFBFC010000001.1"/>
</dbReference>
<accession>A0ABS2QRG3</accession>
<dbReference type="Proteomes" id="UP000809829">
    <property type="component" value="Unassembled WGS sequence"/>
</dbReference>
<proteinExistence type="predicted"/>
<name>A0ABS2QRG3_9BACI</name>
<dbReference type="PANTHER" id="PTHR23131">
    <property type="entry name" value="ENDORIBONUCLEASE LACTB2"/>
    <property type="match status" value="1"/>
</dbReference>
<keyword evidence="3" id="KW-1185">Reference proteome</keyword>
<protein>
    <submittedName>
        <fullName evidence="2">Glyoxylase-like metal-dependent hydrolase (Beta-lactamase superfamily II)</fullName>
    </submittedName>
</protein>
<comment type="caution">
    <text evidence="2">The sequence shown here is derived from an EMBL/GenBank/DDBJ whole genome shotgun (WGS) entry which is preliminary data.</text>
</comment>
<evidence type="ECO:0000313" key="2">
    <source>
        <dbReference type="EMBL" id="MBM7701632.1"/>
    </source>
</evidence>
<sequence length="316" mass="36391">MVTQIHKIVLPTPFDVGDVNVYLLEGDSLTLVDAGVKTEEAWKKFNEELGRIGFAVSDIEQVVLTHHHPDHVGLLDYLDKDIKVIGHQHNEVWITQDNDFLKHYEAFFLEFFTQSGIDPVFLSFLPKLKSTLKYSCHRSLTSTVKEGDFIQGLTGWKVLETPGHAQSHIALYHEQQQLLIGGDVLISHISSNPLIEPPQSKYEERAKSQIQYNDTLRRLLTFPIKRVYTGHGEEVENAHDLIQERLNKQHERAYKVLKLIKEQPRTAFQICTKLFPKVYEKQLGLTMSETIGQLDYLENLGEVKIDSSQQHWVYYA</sequence>
<dbReference type="Gene3D" id="1.10.10.10">
    <property type="entry name" value="Winged helix-like DNA-binding domain superfamily/Winged helix DNA-binding domain"/>
    <property type="match status" value="1"/>
</dbReference>
<dbReference type="SUPFAM" id="SSF56281">
    <property type="entry name" value="Metallo-hydrolase/oxidoreductase"/>
    <property type="match status" value="1"/>
</dbReference>
<dbReference type="InterPro" id="IPR036388">
    <property type="entry name" value="WH-like_DNA-bd_sf"/>
</dbReference>
<evidence type="ECO:0000259" key="1">
    <source>
        <dbReference type="SMART" id="SM00849"/>
    </source>
</evidence>
<evidence type="ECO:0000313" key="3">
    <source>
        <dbReference type="Proteomes" id="UP000809829"/>
    </source>
</evidence>
<gene>
    <name evidence="2" type="ORF">JOC83_000458</name>
</gene>
<reference evidence="2 3" key="1">
    <citation type="submission" date="2021-01" db="EMBL/GenBank/DDBJ databases">
        <title>Genomic Encyclopedia of Type Strains, Phase IV (KMG-IV): sequencing the most valuable type-strain genomes for metagenomic binning, comparative biology and taxonomic classification.</title>
        <authorList>
            <person name="Goeker M."/>
        </authorList>
    </citation>
    <scope>NUCLEOTIDE SEQUENCE [LARGE SCALE GENOMIC DNA]</scope>
    <source>
        <strain evidence="2 3">DSM 104297</strain>
    </source>
</reference>
<feature type="domain" description="Metallo-beta-lactamase" evidence="1">
    <location>
        <begin position="18"/>
        <end position="231"/>
    </location>
</feature>
<dbReference type="Pfam" id="PF00753">
    <property type="entry name" value="Lactamase_B"/>
    <property type="match status" value="1"/>
</dbReference>
<organism evidence="2 3">
    <name type="scientific">Priestia iocasae</name>
    <dbReference type="NCBI Taxonomy" id="2291674"/>
    <lineage>
        <taxon>Bacteria</taxon>
        <taxon>Bacillati</taxon>
        <taxon>Bacillota</taxon>
        <taxon>Bacilli</taxon>
        <taxon>Bacillales</taxon>
        <taxon>Bacillaceae</taxon>
        <taxon>Priestia</taxon>
    </lineage>
</organism>
<dbReference type="InterPro" id="IPR001279">
    <property type="entry name" value="Metallo-B-lactamas"/>
</dbReference>
<dbReference type="SMART" id="SM00849">
    <property type="entry name" value="Lactamase_B"/>
    <property type="match status" value="1"/>
</dbReference>
<dbReference type="EMBL" id="JAFBFC010000001">
    <property type="protein sequence ID" value="MBM7701632.1"/>
    <property type="molecule type" value="Genomic_DNA"/>
</dbReference>
<dbReference type="InterPro" id="IPR050662">
    <property type="entry name" value="Sec-metab_biosynth-thioest"/>
</dbReference>
<dbReference type="InterPro" id="IPR036866">
    <property type="entry name" value="RibonucZ/Hydroxyglut_hydro"/>
</dbReference>
<dbReference type="Gene3D" id="3.60.15.10">
    <property type="entry name" value="Ribonuclease Z/Hydroxyacylglutathione hydrolase-like"/>
    <property type="match status" value="1"/>
</dbReference>